<dbReference type="InterPro" id="IPR005490">
    <property type="entry name" value="LD_TPept_cat_dom"/>
</dbReference>
<keyword evidence="6 7" id="KW-0961">Cell wall biogenesis/degradation</keyword>
<evidence type="ECO:0000256" key="2">
    <source>
        <dbReference type="ARBA" id="ARBA00022679"/>
    </source>
</evidence>
<dbReference type="GO" id="GO:0071555">
    <property type="term" value="P:cell wall organization"/>
    <property type="evidence" value="ECO:0007669"/>
    <property type="project" value="UniProtKB-UniRule"/>
</dbReference>
<sequence>MALPHDKLPRLSRRTMLSGLAVGMGAVGLAACAPASESGGDAKGSNGTPVSRSEHTPAPTPIAAPVLAVSGAHGAEIYPDDPLTIAVTNGTVQSITVTDANGKEYKGSLSGQTWKGERNFWPAKPYTVTAEVLDNSKTVRTLSQQFTTKATDTIVYLPTYATPNLGIGMPVYIQFRDAISDKAQRAEIERHATVTTHPEQAGSWGWVANKILMWRPQNYWEPGSTATVDLQFGGLKVGDGVYLADDSNYSINFGEAHLLKVDLTTQHMLVFKGGAQVRDCAVSTGKAGHETFTGTKVIMEKLATMVMDSSTYGVPATAAEGYKLDVANCQRVTWSGEFLHGAPWSVPQQGNTPTSHGCTNLSPDDAAWLFGFSLVGDPVEFSGNFPGTNSTPFQPDDGIGCWVYDWASWQQQSAQV</sequence>
<dbReference type="Pfam" id="PF17964">
    <property type="entry name" value="Big_10"/>
    <property type="match status" value="1"/>
</dbReference>
<dbReference type="PROSITE" id="PS51318">
    <property type="entry name" value="TAT"/>
    <property type="match status" value="1"/>
</dbReference>
<evidence type="ECO:0000313" key="11">
    <source>
        <dbReference type="Proteomes" id="UP000198815"/>
    </source>
</evidence>
<evidence type="ECO:0000256" key="8">
    <source>
        <dbReference type="SAM" id="MobiDB-lite"/>
    </source>
</evidence>
<evidence type="ECO:0000313" key="10">
    <source>
        <dbReference type="EMBL" id="SER74646.1"/>
    </source>
</evidence>
<feature type="active site" description="Nucleophile" evidence="7">
    <location>
        <position position="358"/>
    </location>
</feature>
<keyword evidence="5" id="KW-0012">Acyltransferase</keyword>
<comment type="pathway">
    <text evidence="1 7">Cell wall biogenesis; peptidoglycan biosynthesis.</text>
</comment>
<name>A0A1H9RPL5_9ACTN</name>
<keyword evidence="3 7" id="KW-0133">Cell shape</keyword>
<dbReference type="Proteomes" id="UP000198815">
    <property type="component" value="Unassembled WGS sequence"/>
</dbReference>
<dbReference type="EMBL" id="FOGZ01000008">
    <property type="protein sequence ID" value="SER74646.1"/>
    <property type="molecule type" value="Genomic_DNA"/>
</dbReference>
<evidence type="ECO:0000259" key="9">
    <source>
        <dbReference type="PROSITE" id="PS52029"/>
    </source>
</evidence>
<dbReference type="RefSeq" id="WP_091968822.1">
    <property type="nucleotide sequence ID" value="NZ_FOGZ01000008.1"/>
</dbReference>
<evidence type="ECO:0000256" key="4">
    <source>
        <dbReference type="ARBA" id="ARBA00022984"/>
    </source>
</evidence>
<evidence type="ECO:0000256" key="5">
    <source>
        <dbReference type="ARBA" id="ARBA00023315"/>
    </source>
</evidence>
<keyword evidence="4 7" id="KW-0573">Peptidoglycan synthesis</keyword>
<proteinExistence type="predicted"/>
<protein>
    <submittedName>
        <fullName evidence="10">L,D-transpeptidase catalytic domain</fullName>
    </submittedName>
</protein>
<keyword evidence="11" id="KW-1185">Reference proteome</keyword>
<dbReference type="GO" id="GO:0016746">
    <property type="term" value="F:acyltransferase activity"/>
    <property type="evidence" value="ECO:0007669"/>
    <property type="project" value="UniProtKB-KW"/>
</dbReference>
<reference evidence="10 11" key="1">
    <citation type="submission" date="2016-10" db="EMBL/GenBank/DDBJ databases">
        <authorList>
            <person name="de Groot N.N."/>
        </authorList>
    </citation>
    <scope>NUCLEOTIDE SEQUENCE [LARGE SCALE GENOMIC DNA]</scope>
    <source>
        <strain evidence="10 11">DSM 16859</strain>
    </source>
</reference>
<dbReference type="PANTHER" id="PTHR30582">
    <property type="entry name" value="L,D-TRANSPEPTIDASE"/>
    <property type="match status" value="1"/>
</dbReference>
<dbReference type="GO" id="GO:0071972">
    <property type="term" value="F:peptidoglycan L,D-transpeptidase activity"/>
    <property type="evidence" value="ECO:0007669"/>
    <property type="project" value="TreeGrafter"/>
</dbReference>
<dbReference type="UniPathway" id="UPA00219"/>
<dbReference type="CDD" id="cd16913">
    <property type="entry name" value="YkuD_like"/>
    <property type="match status" value="1"/>
</dbReference>
<organism evidence="10 11">
    <name type="scientific">Propionibacterium cyclohexanicum</name>
    <dbReference type="NCBI Taxonomy" id="64702"/>
    <lineage>
        <taxon>Bacteria</taxon>
        <taxon>Bacillati</taxon>
        <taxon>Actinomycetota</taxon>
        <taxon>Actinomycetes</taxon>
        <taxon>Propionibacteriales</taxon>
        <taxon>Propionibacteriaceae</taxon>
        <taxon>Propionibacterium</taxon>
    </lineage>
</organism>
<feature type="domain" description="L,D-TPase catalytic" evidence="9">
    <location>
        <begin position="257"/>
        <end position="382"/>
    </location>
</feature>
<dbReference type="Pfam" id="PF03734">
    <property type="entry name" value="YkuD"/>
    <property type="match status" value="1"/>
</dbReference>
<dbReference type="InterPro" id="IPR050979">
    <property type="entry name" value="LD-transpeptidase"/>
</dbReference>
<evidence type="ECO:0000256" key="1">
    <source>
        <dbReference type="ARBA" id="ARBA00004752"/>
    </source>
</evidence>
<dbReference type="GO" id="GO:0005576">
    <property type="term" value="C:extracellular region"/>
    <property type="evidence" value="ECO:0007669"/>
    <property type="project" value="TreeGrafter"/>
</dbReference>
<dbReference type="PROSITE" id="PS52029">
    <property type="entry name" value="LD_TPASE"/>
    <property type="match status" value="1"/>
</dbReference>
<dbReference type="PANTHER" id="PTHR30582:SF2">
    <property type="entry name" value="L,D-TRANSPEPTIDASE YCIB-RELATED"/>
    <property type="match status" value="1"/>
</dbReference>
<accession>A0A1H9RPL5</accession>
<evidence type="ECO:0000256" key="7">
    <source>
        <dbReference type="PROSITE-ProRule" id="PRU01373"/>
    </source>
</evidence>
<gene>
    <name evidence="10" type="ORF">SAMN05443377_10882</name>
</gene>
<evidence type="ECO:0000256" key="3">
    <source>
        <dbReference type="ARBA" id="ARBA00022960"/>
    </source>
</evidence>
<dbReference type="InterPro" id="IPR041280">
    <property type="entry name" value="Big_10"/>
</dbReference>
<dbReference type="GO" id="GO:0008360">
    <property type="term" value="P:regulation of cell shape"/>
    <property type="evidence" value="ECO:0007669"/>
    <property type="project" value="UniProtKB-UniRule"/>
</dbReference>
<dbReference type="Gene3D" id="2.60.40.3780">
    <property type="match status" value="1"/>
</dbReference>
<dbReference type="AlphaFoldDB" id="A0A1H9RPL5"/>
<feature type="active site" description="Proton donor/acceptor" evidence="7">
    <location>
        <position position="340"/>
    </location>
</feature>
<feature type="region of interest" description="Disordered" evidence="8">
    <location>
        <begin position="36"/>
        <end position="61"/>
    </location>
</feature>
<dbReference type="PROSITE" id="PS51257">
    <property type="entry name" value="PROKAR_LIPOPROTEIN"/>
    <property type="match status" value="1"/>
</dbReference>
<dbReference type="OrthoDB" id="5242354at2"/>
<dbReference type="STRING" id="64702.SAMN05443377_10882"/>
<dbReference type="SUPFAM" id="SSF141523">
    <property type="entry name" value="L,D-transpeptidase catalytic domain-like"/>
    <property type="match status" value="1"/>
</dbReference>
<dbReference type="InterPro" id="IPR006311">
    <property type="entry name" value="TAT_signal"/>
</dbReference>
<dbReference type="GO" id="GO:0018104">
    <property type="term" value="P:peptidoglycan-protein cross-linking"/>
    <property type="evidence" value="ECO:0007669"/>
    <property type="project" value="TreeGrafter"/>
</dbReference>
<keyword evidence="2" id="KW-0808">Transferase</keyword>
<dbReference type="InterPro" id="IPR038063">
    <property type="entry name" value="Transpep_catalytic_dom"/>
</dbReference>
<evidence type="ECO:0000256" key="6">
    <source>
        <dbReference type="ARBA" id="ARBA00023316"/>
    </source>
</evidence>
<dbReference type="Gene3D" id="2.60.40.3710">
    <property type="match status" value="1"/>
</dbReference>
<dbReference type="Gene3D" id="2.40.440.10">
    <property type="entry name" value="L,D-transpeptidase catalytic domain-like"/>
    <property type="match status" value="1"/>
</dbReference>